<proteinExistence type="evidence at transcript level"/>
<feature type="compositionally biased region" description="Basic and acidic residues" evidence="2">
    <location>
        <begin position="41"/>
        <end position="55"/>
    </location>
</feature>
<dbReference type="ExpressionAtlas" id="B7FFD3">
    <property type="expression patterns" value="differential"/>
</dbReference>
<dbReference type="SUPFAM" id="SSF142877">
    <property type="entry name" value="EndoU-like"/>
    <property type="match status" value="1"/>
</dbReference>
<dbReference type="AlphaFoldDB" id="B7FFD3"/>
<feature type="region of interest" description="Disordered" evidence="2">
    <location>
        <begin position="1"/>
        <end position="147"/>
    </location>
</feature>
<dbReference type="GO" id="GO:0016787">
    <property type="term" value="F:hydrolase activity"/>
    <property type="evidence" value="ECO:0007669"/>
    <property type="project" value="UniProtKB-KW"/>
</dbReference>
<evidence type="ECO:0000256" key="1">
    <source>
        <dbReference type="ARBA" id="ARBA00022801"/>
    </source>
</evidence>
<dbReference type="InterPro" id="IPR037227">
    <property type="entry name" value="EndoU-like"/>
</dbReference>
<evidence type="ECO:0000313" key="3">
    <source>
        <dbReference type="EMBL" id="ACJ83323.1"/>
    </source>
</evidence>
<feature type="compositionally biased region" description="Polar residues" evidence="2">
    <location>
        <begin position="75"/>
        <end position="94"/>
    </location>
</feature>
<organism evidence="3">
    <name type="scientific">Medicago truncatula</name>
    <name type="common">Barrel medic</name>
    <name type="synonym">Medicago tribuloides</name>
    <dbReference type="NCBI Taxonomy" id="3880"/>
    <lineage>
        <taxon>Eukaryota</taxon>
        <taxon>Viridiplantae</taxon>
        <taxon>Streptophyta</taxon>
        <taxon>Embryophyta</taxon>
        <taxon>Tracheophyta</taxon>
        <taxon>Spermatophyta</taxon>
        <taxon>Magnoliopsida</taxon>
        <taxon>eudicotyledons</taxon>
        <taxon>Gunneridae</taxon>
        <taxon>Pentapetalae</taxon>
        <taxon>rosids</taxon>
        <taxon>fabids</taxon>
        <taxon>Fabales</taxon>
        <taxon>Fabaceae</taxon>
        <taxon>Papilionoideae</taxon>
        <taxon>50 kb inversion clade</taxon>
        <taxon>NPAAA clade</taxon>
        <taxon>Hologalegina</taxon>
        <taxon>IRL clade</taxon>
        <taxon>Trifolieae</taxon>
        <taxon>Medicago</taxon>
    </lineage>
</organism>
<dbReference type="GO" id="GO:0004540">
    <property type="term" value="F:RNA nuclease activity"/>
    <property type="evidence" value="ECO:0007669"/>
    <property type="project" value="UniProtKB-ARBA"/>
</dbReference>
<name>B7FFD3_MEDTR</name>
<evidence type="ECO:0000256" key="2">
    <source>
        <dbReference type="SAM" id="MobiDB-lite"/>
    </source>
</evidence>
<keyword evidence="1" id="KW-0378">Hydrolase</keyword>
<feature type="compositionally biased region" description="Basic and acidic residues" evidence="2">
    <location>
        <begin position="20"/>
        <end position="31"/>
    </location>
</feature>
<protein>
    <submittedName>
        <fullName evidence="3">Uncharacterized protein</fullName>
    </submittedName>
</protein>
<dbReference type="EMBL" id="BT050654">
    <property type="protein sequence ID" value="ACJ83323.1"/>
    <property type="molecule type" value="mRNA"/>
</dbReference>
<reference evidence="3" key="1">
    <citation type="submission" date="2008-12" db="EMBL/GenBank/DDBJ databases">
        <title>Medicago truncatula full length cdna cloning project.</title>
        <authorList>
            <person name="Moskal W."/>
            <person name="Chan A."/>
            <person name="Cheung F."/>
            <person name="Xiao Y."/>
            <person name="Town C.D."/>
        </authorList>
    </citation>
    <scope>NUCLEOTIDE SEQUENCE</scope>
</reference>
<sequence>MDGLIKGLIDVALGGNNNHDQQDNDRDERSRSSWSEVVSGDQEKDSDHHPQKEEVETWQDNSNRHSPRPHKEQYRPQTQRQEYESETFNSPNRPNKSDEGNNDGWQTVGKPSKQTHKVPKDNWNSYKRPADEQQYSNEVEVGSRVEPSEDELADLSRACEKLWDLDLNRLTPGKDYEIDCGEGKKVYQKMIWLRGACLHGLVMMYSESLPMLDFFHC</sequence>
<accession>B7FFD3</accession>